<evidence type="ECO:0000313" key="1">
    <source>
        <dbReference type="EMBL" id="KKL61709.1"/>
    </source>
</evidence>
<organism evidence="1">
    <name type="scientific">marine sediment metagenome</name>
    <dbReference type="NCBI Taxonomy" id="412755"/>
    <lineage>
        <taxon>unclassified sequences</taxon>
        <taxon>metagenomes</taxon>
        <taxon>ecological metagenomes</taxon>
    </lineage>
</organism>
<accession>A0A0F9DJ70</accession>
<sequence>MSLTEQEMAYRHESVDGARLVGQAAESSLFSRRRAHMQKGFKINTIYDMFKVDYPSVFDDSFMNDMGKAAPILSTTTAAYNEVHGAEAVSWVIQEADAFALIGMEPWRRGGYRAITTAAKTADGGVSENASIPATLKPTLANVDIPIKEVATTYSVSTRQSFYSMMEDDTWSEGGNTFEAQRIY</sequence>
<protein>
    <submittedName>
        <fullName evidence="1">Uncharacterized protein</fullName>
    </submittedName>
</protein>
<gene>
    <name evidence="1" type="ORF">LCGC14_2192600</name>
</gene>
<feature type="non-terminal residue" evidence="1">
    <location>
        <position position="184"/>
    </location>
</feature>
<name>A0A0F9DJ70_9ZZZZ</name>
<dbReference type="EMBL" id="LAZR01028734">
    <property type="protein sequence ID" value="KKL61709.1"/>
    <property type="molecule type" value="Genomic_DNA"/>
</dbReference>
<dbReference type="AlphaFoldDB" id="A0A0F9DJ70"/>
<proteinExistence type="predicted"/>
<comment type="caution">
    <text evidence="1">The sequence shown here is derived from an EMBL/GenBank/DDBJ whole genome shotgun (WGS) entry which is preliminary data.</text>
</comment>
<reference evidence="1" key="1">
    <citation type="journal article" date="2015" name="Nature">
        <title>Complex archaea that bridge the gap between prokaryotes and eukaryotes.</title>
        <authorList>
            <person name="Spang A."/>
            <person name="Saw J.H."/>
            <person name="Jorgensen S.L."/>
            <person name="Zaremba-Niedzwiedzka K."/>
            <person name="Martijn J."/>
            <person name="Lind A.E."/>
            <person name="van Eijk R."/>
            <person name="Schleper C."/>
            <person name="Guy L."/>
            <person name="Ettema T.J."/>
        </authorList>
    </citation>
    <scope>NUCLEOTIDE SEQUENCE</scope>
</reference>